<sequence>MNGVLFLIAMAIFVFGLWLFGIAETVPGFQAPVFFAGILCVAIALAIPTTVLGRGGGR</sequence>
<feature type="transmembrane region" description="Helical" evidence="1">
    <location>
        <begin position="33"/>
        <end position="53"/>
    </location>
</feature>
<evidence type="ECO:0000313" key="3">
    <source>
        <dbReference type="Proteomes" id="UP000832097"/>
    </source>
</evidence>
<gene>
    <name evidence="2" type="ORF">MTO99_08805</name>
</gene>
<keyword evidence="1" id="KW-0472">Membrane</keyword>
<protein>
    <submittedName>
        <fullName evidence="2">Uncharacterized protein</fullName>
    </submittedName>
</protein>
<keyword evidence="1" id="KW-0812">Transmembrane</keyword>
<dbReference type="Proteomes" id="UP000832097">
    <property type="component" value="Chromosome"/>
</dbReference>
<proteinExistence type="predicted"/>
<keyword evidence="1" id="KW-1133">Transmembrane helix</keyword>
<keyword evidence="3" id="KW-1185">Reference proteome</keyword>
<name>A0ABY4C4C9_9MICO</name>
<accession>A0ABY4C4C9</accession>
<evidence type="ECO:0000313" key="2">
    <source>
        <dbReference type="EMBL" id="UOE45824.1"/>
    </source>
</evidence>
<organism evidence="2 3">
    <name type="scientific">Agromyces larvae</name>
    <dbReference type="NCBI Taxonomy" id="2929802"/>
    <lineage>
        <taxon>Bacteria</taxon>
        <taxon>Bacillati</taxon>
        <taxon>Actinomycetota</taxon>
        <taxon>Actinomycetes</taxon>
        <taxon>Micrococcales</taxon>
        <taxon>Microbacteriaceae</taxon>
        <taxon>Agromyces</taxon>
    </lineage>
</organism>
<dbReference type="RefSeq" id="WP_243558465.1">
    <property type="nucleotide sequence ID" value="NZ_CP094528.1"/>
</dbReference>
<reference evidence="2 3" key="1">
    <citation type="submission" date="2022-03" db="EMBL/GenBank/DDBJ databases">
        <title>Mucilaginibacter sp. isolated from the gut of Protaetia brevitarsis seulensis larvae.</title>
        <authorList>
            <person name="Won M."/>
            <person name="Kim S.-J."/>
            <person name="Kwon S.-W."/>
        </authorList>
    </citation>
    <scope>NUCLEOTIDE SEQUENCE [LARGE SCALE GENOMIC DNA]</scope>
    <source>
        <strain evidence="2 3">CFWR-12</strain>
    </source>
</reference>
<dbReference type="EMBL" id="CP094528">
    <property type="protein sequence ID" value="UOE45824.1"/>
    <property type="molecule type" value="Genomic_DNA"/>
</dbReference>
<evidence type="ECO:0000256" key="1">
    <source>
        <dbReference type="SAM" id="Phobius"/>
    </source>
</evidence>